<dbReference type="InterPro" id="IPR027417">
    <property type="entry name" value="P-loop_NTPase"/>
</dbReference>
<keyword evidence="4" id="KW-1185">Reference proteome</keyword>
<dbReference type="RefSeq" id="WP_269663621.1">
    <property type="nucleotide sequence ID" value="NZ_CP114413.1"/>
</dbReference>
<sequence>MTDWRIFQGTNTPHDGISRLPPPQAWRAFDGGPPIAAEAIEWSPVDLVRAMFYQAAPEILDLVNAALYLRRPLLVSGKPGVGKSSLALAIAHELGLGPVLRWPITSRTTLKDGLYTYDAIRRLHDVSTAKQQQDAETDIGRYITLGPLGTALLPRERPRVLLIDEIDKSDIDLPNDLLNVFEEGEFTIPELERAARGEQADVSVSTADRGPEGVVVHSGRVRCRAFPFVVLTSNQEREFPPAFLRRCVHLQIPPPDHDELMRIVEARLDPEISAEAAALVTTFLRRRDASDLATDHLLNALYLTFHAARGGGDREQLAQQLLGHLPPTAP</sequence>
<gene>
    <name evidence="3" type="ORF">STRCI_007686</name>
</gene>
<feature type="region of interest" description="Disordered" evidence="1">
    <location>
        <begin position="1"/>
        <end position="20"/>
    </location>
</feature>
<dbReference type="EMBL" id="CP114413">
    <property type="protein sequence ID" value="WAZ26137.1"/>
    <property type="molecule type" value="Genomic_DNA"/>
</dbReference>
<dbReference type="Gene3D" id="3.40.50.300">
    <property type="entry name" value="P-loop containing nucleotide triphosphate hydrolases"/>
    <property type="match status" value="1"/>
</dbReference>
<dbReference type="Pfam" id="PF07728">
    <property type="entry name" value="AAA_5"/>
    <property type="match status" value="1"/>
</dbReference>
<evidence type="ECO:0000256" key="1">
    <source>
        <dbReference type="SAM" id="MobiDB-lite"/>
    </source>
</evidence>
<dbReference type="SUPFAM" id="SSF52540">
    <property type="entry name" value="P-loop containing nucleoside triphosphate hydrolases"/>
    <property type="match status" value="1"/>
</dbReference>
<accession>A0ABY7KSR1</accession>
<dbReference type="Proteomes" id="UP001164439">
    <property type="component" value="Chromosome"/>
</dbReference>
<proteinExistence type="predicted"/>
<dbReference type="SMART" id="SM00382">
    <property type="entry name" value="AAA"/>
    <property type="match status" value="1"/>
</dbReference>
<evidence type="ECO:0000313" key="4">
    <source>
        <dbReference type="Proteomes" id="UP001164439"/>
    </source>
</evidence>
<dbReference type="InterPro" id="IPR003593">
    <property type="entry name" value="AAA+_ATPase"/>
</dbReference>
<name>A0ABY7KSR1_9ACTN</name>
<dbReference type="InterPro" id="IPR011704">
    <property type="entry name" value="ATPase_dyneun-rel_AAA"/>
</dbReference>
<protein>
    <submittedName>
        <fullName evidence="3">MoxR family ATPase</fullName>
    </submittedName>
</protein>
<reference evidence="3" key="1">
    <citation type="submission" date="2022-12" db="EMBL/GenBank/DDBJ databases">
        <authorList>
            <person name="Ruckert C."/>
            <person name="Busche T."/>
            <person name="Kalinowski J."/>
            <person name="Wittmann C."/>
        </authorList>
    </citation>
    <scope>NUCLEOTIDE SEQUENCE</scope>
    <source>
        <strain evidence="3">DSM 40467</strain>
    </source>
</reference>
<dbReference type="CDD" id="cd00009">
    <property type="entry name" value="AAA"/>
    <property type="match status" value="1"/>
</dbReference>
<organism evidence="3 4">
    <name type="scientific">Streptomyces cinnabarinus</name>
    <dbReference type="NCBI Taxonomy" id="67287"/>
    <lineage>
        <taxon>Bacteria</taxon>
        <taxon>Bacillati</taxon>
        <taxon>Actinomycetota</taxon>
        <taxon>Actinomycetes</taxon>
        <taxon>Kitasatosporales</taxon>
        <taxon>Streptomycetaceae</taxon>
        <taxon>Streptomyces</taxon>
    </lineage>
</organism>
<evidence type="ECO:0000259" key="2">
    <source>
        <dbReference type="SMART" id="SM00382"/>
    </source>
</evidence>
<feature type="domain" description="AAA+ ATPase" evidence="2">
    <location>
        <begin position="69"/>
        <end position="256"/>
    </location>
</feature>
<evidence type="ECO:0000313" key="3">
    <source>
        <dbReference type="EMBL" id="WAZ26137.1"/>
    </source>
</evidence>